<protein>
    <submittedName>
        <fullName evidence="1">Uncharacterized protein</fullName>
    </submittedName>
</protein>
<dbReference type="RefSeq" id="WP_143416708.1">
    <property type="nucleotide sequence ID" value="NZ_VJXR01000002.1"/>
</dbReference>
<dbReference type="EMBL" id="VJXR01000002">
    <property type="protein sequence ID" value="TRW47433.1"/>
    <property type="molecule type" value="Genomic_DNA"/>
</dbReference>
<reference evidence="1 2" key="1">
    <citation type="submission" date="2019-07" db="EMBL/GenBank/DDBJ databases">
        <title>Georgenia wutianyii sp. nov. and Georgenia *** sp. nov. isolated from plateau pika (Ochotona curzoniae) in the Qinghai-Tibet plateau of China.</title>
        <authorList>
            <person name="Tian Z."/>
        </authorList>
    </citation>
    <scope>NUCLEOTIDE SEQUENCE [LARGE SCALE GENOMIC DNA]</scope>
    <source>
        <strain evidence="1 2">Z446</strain>
    </source>
</reference>
<comment type="caution">
    <text evidence="1">The sequence shown here is derived from an EMBL/GenBank/DDBJ whole genome shotgun (WGS) entry which is preliminary data.</text>
</comment>
<dbReference type="Proteomes" id="UP000318693">
    <property type="component" value="Unassembled WGS sequence"/>
</dbReference>
<sequence>MDRFEADAPGKLSVGLAILHEPELVVLDEPTAGLEVALELTTHLKEMVSVLLTWRSLMTRR</sequence>
<dbReference type="AlphaFoldDB" id="A0A552WYL7"/>
<name>A0A552WYL7_9MICO</name>
<evidence type="ECO:0000313" key="1">
    <source>
        <dbReference type="EMBL" id="TRW47433.1"/>
    </source>
</evidence>
<organism evidence="1 2">
    <name type="scientific">Georgenia yuyongxinii</name>
    <dbReference type="NCBI Taxonomy" id="2589797"/>
    <lineage>
        <taxon>Bacteria</taxon>
        <taxon>Bacillati</taxon>
        <taxon>Actinomycetota</taxon>
        <taxon>Actinomycetes</taxon>
        <taxon>Micrococcales</taxon>
        <taxon>Bogoriellaceae</taxon>
        <taxon>Georgenia</taxon>
    </lineage>
</organism>
<dbReference type="SUPFAM" id="SSF52540">
    <property type="entry name" value="P-loop containing nucleoside triphosphate hydrolases"/>
    <property type="match status" value="1"/>
</dbReference>
<gene>
    <name evidence="1" type="ORF">FJ693_01125</name>
</gene>
<evidence type="ECO:0000313" key="2">
    <source>
        <dbReference type="Proteomes" id="UP000318693"/>
    </source>
</evidence>
<proteinExistence type="predicted"/>
<dbReference type="InterPro" id="IPR027417">
    <property type="entry name" value="P-loop_NTPase"/>
</dbReference>
<keyword evidence="2" id="KW-1185">Reference proteome</keyword>
<accession>A0A552WYL7</accession>